<dbReference type="InterPro" id="IPR050678">
    <property type="entry name" value="DNA_Partitioning_ATPase"/>
</dbReference>
<dbReference type="Proteomes" id="UP000236726">
    <property type="component" value="Unassembled WGS sequence"/>
</dbReference>
<dbReference type="InterPro" id="IPR025669">
    <property type="entry name" value="AAA_dom"/>
</dbReference>
<dbReference type="PANTHER" id="PTHR13696">
    <property type="entry name" value="P-LOOP CONTAINING NUCLEOSIDE TRIPHOSPHATE HYDROLASE"/>
    <property type="match status" value="1"/>
</dbReference>
<accession>A0A1H5VQV2</accession>
<dbReference type="CDD" id="cd02042">
    <property type="entry name" value="ParAB_family"/>
    <property type="match status" value="1"/>
</dbReference>
<evidence type="ECO:0000313" key="2">
    <source>
        <dbReference type="EMBL" id="SEF88907.1"/>
    </source>
</evidence>
<dbReference type="AlphaFoldDB" id="A0A1H5VQV2"/>
<protein>
    <submittedName>
        <fullName evidence="2">Chromosome partitioning protein</fullName>
    </submittedName>
</protein>
<feature type="domain" description="AAA" evidence="1">
    <location>
        <begin position="6"/>
        <end position="163"/>
    </location>
</feature>
<dbReference type="Gene3D" id="3.40.50.300">
    <property type="entry name" value="P-loop containing nucleotide triphosphate hydrolases"/>
    <property type="match status" value="1"/>
</dbReference>
<dbReference type="EMBL" id="FNUL01000012">
    <property type="protein sequence ID" value="SEF88907.1"/>
    <property type="molecule type" value="Genomic_DNA"/>
</dbReference>
<keyword evidence="3" id="KW-1185">Reference proteome</keyword>
<dbReference type="RefSeq" id="WP_103953073.1">
    <property type="nucleotide sequence ID" value="NZ_FNUL01000012.1"/>
</dbReference>
<reference evidence="2 3" key="1">
    <citation type="submission" date="2016-10" db="EMBL/GenBank/DDBJ databases">
        <authorList>
            <person name="de Groot N.N."/>
        </authorList>
    </citation>
    <scope>NUCLEOTIDE SEQUENCE [LARGE SCALE GENOMIC DNA]</scope>
    <source>
        <strain evidence="2 3">D15d</strain>
    </source>
</reference>
<gene>
    <name evidence="2" type="ORF">SAMN05216537_1122</name>
</gene>
<evidence type="ECO:0000313" key="3">
    <source>
        <dbReference type="Proteomes" id="UP000236726"/>
    </source>
</evidence>
<evidence type="ECO:0000259" key="1">
    <source>
        <dbReference type="Pfam" id="PF13614"/>
    </source>
</evidence>
<name>A0A1H5VQV2_9FIRM</name>
<sequence length="255" mass="28412">MQQKSNVISVCTQKGGVSKTSTTIEIATILKQRGYNVLVIDLDQQCSLTKNVAGNLETASIYDVFHAQATLEDAIQHLELFDLIASSESLSRIDRELLDDDDVFLLADACDILKNSYDFIFVDNAPSRNKLLAMSYIASDYIIIPTECDESSIDGVVTTQKDVYKLVNGRHHDSHAKILGYILNRFEPTNMCAIALDTLNSIAEETAEKPFVYTIRKSVKVSEVKTLHSAVSSYYKNEQISKDYNGLVDLILKSI</sequence>
<dbReference type="SUPFAM" id="SSF52540">
    <property type="entry name" value="P-loop containing nucleoside triphosphate hydrolases"/>
    <property type="match status" value="1"/>
</dbReference>
<proteinExistence type="predicted"/>
<dbReference type="Pfam" id="PF13614">
    <property type="entry name" value="AAA_31"/>
    <property type="match status" value="1"/>
</dbReference>
<dbReference type="PANTHER" id="PTHR13696:SF52">
    <property type="entry name" value="PARA FAMILY PROTEIN CT_582"/>
    <property type="match status" value="1"/>
</dbReference>
<dbReference type="InterPro" id="IPR027417">
    <property type="entry name" value="P-loop_NTPase"/>
</dbReference>
<organism evidence="2 3">
    <name type="scientific">Lachnospira multipara</name>
    <dbReference type="NCBI Taxonomy" id="28051"/>
    <lineage>
        <taxon>Bacteria</taxon>
        <taxon>Bacillati</taxon>
        <taxon>Bacillota</taxon>
        <taxon>Clostridia</taxon>
        <taxon>Lachnospirales</taxon>
        <taxon>Lachnospiraceae</taxon>
        <taxon>Lachnospira</taxon>
    </lineage>
</organism>